<dbReference type="AlphaFoldDB" id="A0A918RLP1"/>
<dbReference type="Proteomes" id="UP000634139">
    <property type="component" value="Unassembled WGS sequence"/>
</dbReference>
<name>A0A918RLP1_9SPHN</name>
<reference evidence="2" key="1">
    <citation type="journal article" date="2014" name="Int. J. Syst. Evol. Microbiol.">
        <title>Complete genome sequence of Corynebacterium casei LMG S-19264T (=DSM 44701T), isolated from a smear-ripened cheese.</title>
        <authorList>
            <consortium name="US DOE Joint Genome Institute (JGI-PGF)"/>
            <person name="Walter F."/>
            <person name="Albersmeier A."/>
            <person name="Kalinowski J."/>
            <person name="Ruckert C."/>
        </authorList>
    </citation>
    <scope>NUCLEOTIDE SEQUENCE</scope>
    <source>
        <strain evidence="2">KCTC 32422</strain>
    </source>
</reference>
<evidence type="ECO:0000313" key="2">
    <source>
        <dbReference type="EMBL" id="GHA02009.1"/>
    </source>
</evidence>
<proteinExistence type="predicted"/>
<evidence type="ECO:0000256" key="1">
    <source>
        <dbReference type="SAM" id="SignalP"/>
    </source>
</evidence>
<sequence>MIRTVPALAALTLMTVPALATSPPAGPAPTVELSTAVRCAALFGLIAGEQARGVADAQRFPPLAQRGREFFVRTGARLMDAEGLDRAAMQARMQAEVARIQTESAAAPDARAFVDAAMQPCLTLLDASVP</sequence>
<feature type="chain" id="PRO_5037230187" evidence="1">
    <location>
        <begin position="21"/>
        <end position="130"/>
    </location>
</feature>
<comment type="caution">
    <text evidence="2">The sequence shown here is derived from an EMBL/GenBank/DDBJ whole genome shotgun (WGS) entry which is preliminary data.</text>
</comment>
<reference evidence="2" key="2">
    <citation type="submission" date="2020-09" db="EMBL/GenBank/DDBJ databases">
        <authorList>
            <person name="Sun Q."/>
            <person name="Kim S."/>
        </authorList>
    </citation>
    <scope>NUCLEOTIDE SEQUENCE</scope>
    <source>
        <strain evidence="2">KCTC 32422</strain>
    </source>
</reference>
<gene>
    <name evidence="2" type="ORF">GCM10011617_23550</name>
</gene>
<keyword evidence="1" id="KW-0732">Signal</keyword>
<dbReference type="EMBL" id="BMZD01000005">
    <property type="protein sequence ID" value="GHA02009.1"/>
    <property type="molecule type" value="Genomic_DNA"/>
</dbReference>
<feature type="signal peptide" evidence="1">
    <location>
        <begin position="1"/>
        <end position="20"/>
    </location>
</feature>
<keyword evidence="3" id="KW-1185">Reference proteome</keyword>
<evidence type="ECO:0000313" key="3">
    <source>
        <dbReference type="Proteomes" id="UP000634139"/>
    </source>
</evidence>
<protein>
    <submittedName>
        <fullName evidence="2">Uncharacterized protein</fullName>
    </submittedName>
</protein>
<accession>A0A918RLP1</accession>
<organism evidence="2 3">
    <name type="scientific">Novosphingobium arvoryzae</name>
    <dbReference type="NCBI Taxonomy" id="1256514"/>
    <lineage>
        <taxon>Bacteria</taxon>
        <taxon>Pseudomonadati</taxon>
        <taxon>Pseudomonadota</taxon>
        <taxon>Alphaproteobacteria</taxon>
        <taxon>Sphingomonadales</taxon>
        <taxon>Sphingomonadaceae</taxon>
        <taxon>Novosphingobium</taxon>
    </lineage>
</organism>